<feature type="domain" description="CUB" evidence="9">
    <location>
        <begin position="1562"/>
        <end position="1673"/>
    </location>
</feature>
<feature type="domain" description="CUB" evidence="9">
    <location>
        <begin position="905"/>
        <end position="986"/>
    </location>
</feature>
<feature type="coiled-coil region" evidence="7">
    <location>
        <begin position="68"/>
        <end position="162"/>
    </location>
</feature>
<evidence type="ECO:0000256" key="8">
    <source>
        <dbReference type="SAM" id="SignalP"/>
    </source>
</evidence>
<dbReference type="InterPro" id="IPR000152">
    <property type="entry name" value="EGF-type_Asp/Asn_hydroxyl_site"/>
</dbReference>
<dbReference type="PROSITE" id="PS50026">
    <property type="entry name" value="EGF_3"/>
    <property type="match status" value="4"/>
</dbReference>
<evidence type="ECO:0000256" key="6">
    <source>
        <dbReference type="PROSITE-ProRule" id="PRU00076"/>
    </source>
</evidence>
<feature type="domain" description="CUB" evidence="9">
    <location>
        <begin position="3382"/>
        <end position="3497"/>
    </location>
</feature>
<feature type="disulfide bond" evidence="5">
    <location>
        <begin position="2042"/>
        <end position="2069"/>
    </location>
</feature>
<feature type="disulfide bond" evidence="5">
    <location>
        <begin position="905"/>
        <end position="932"/>
    </location>
</feature>
<dbReference type="InterPro" id="IPR035914">
    <property type="entry name" value="Sperma_CUB_dom_sf"/>
</dbReference>
<evidence type="ECO:0000313" key="12">
    <source>
        <dbReference type="RefSeq" id="XP_022249333.1"/>
    </source>
</evidence>
<evidence type="ECO:0000256" key="3">
    <source>
        <dbReference type="ARBA" id="ARBA00022737"/>
    </source>
</evidence>
<evidence type="ECO:0000259" key="10">
    <source>
        <dbReference type="PROSITE" id="PS50026"/>
    </source>
</evidence>
<accession>A0ABM1T0C7</accession>
<keyword evidence="7" id="KW-0175">Coiled coil</keyword>
<dbReference type="InterPro" id="IPR000742">
    <property type="entry name" value="EGF"/>
</dbReference>
<dbReference type="PANTHER" id="PTHR24251:SF37">
    <property type="entry name" value="CUB DOMAIN-CONTAINING PROTEIN"/>
    <property type="match status" value="1"/>
</dbReference>
<dbReference type="InterPro" id="IPR009030">
    <property type="entry name" value="Growth_fac_rcpt_cys_sf"/>
</dbReference>
<feature type="domain" description="CUB" evidence="9">
    <location>
        <begin position="1375"/>
        <end position="1488"/>
    </location>
</feature>
<evidence type="ECO:0000313" key="11">
    <source>
        <dbReference type="Proteomes" id="UP000694941"/>
    </source>
</evidence>
<proteinExistence type="predicted"/>
<feature type="domain" description="CUB" evidence="9">
    <location>
        <begin position="1920"/>
        <end position="2041"/>
    </location>
</feature>
<feature type="disulfide bond" evidence="5">
    <location>
        <begin position="1562"/>
        <end position="1589"/>
    </location>
</feature>
<feature type="domain" description="CUB" evidence="9">
    <location>
        <begin position="2764"/>
        <end position="2876"/>
    </location>
</feature>
<feature type="disulfide bond" evidence="5">
    <location>
        <begin position="2521"/>
        <end position="2548"/>
    </location>
</feature>
<dbReference type="SMART" id="SM00042">
    <property type="entry name" value="CUB"/>
    <property type="match status" value="26"/>
</dbReference>
<dbReference type="PROSITE" id="PS00010">
    <property type="entry name" value="ASX_HYDROXYL"/>
    <property type="match status" value="3"/>
</dbReference>
<feature type="domain" description="CUB" evidence="9">
    <location>
        <begin position="2403"/>
        <end position="2516"/>
    </location>
</feature>
<dbReference type="Gene3D" id="2.10.25.10">
    <property type="entry name" value="Laminin"/>
    <property type="match status" value="6"/>
</dbReference>
<feature type="domain" description="CUB" evidence="9">
    <location>
        <begin position="1141"/>
        <end position="1254"/>
    </location>
</feature>
<dbReference type="GeneID" id="106465703"/>
<feature type="domain" description="CUB" evidence="9">
    <location>
        <begin position="2877"/>
        <end position="2990"/>
    </location>
</feature>
<evidence type="ECO:0000256" key="5">
    <source>
        <dbReference type="PROSITE-ProRule" id="PRU00059"/>
    </source>
</evidence>
<dbReference type="SMART" id="SM00181">
    <property type="entry name" value="EGF"/>
    <property type="match status" value="8"/>
</dbReference>
<feature type="domain" description="CUB" evidence="9">
    <location>
        <begin position="600"/>
        <end position="712"/>
    </location>
</feature>
<dbReference type="PRINTS" id="PR01983">
    <property type="entry name" value="NOTCH"/>
</dbReference>
<feature type="domain" description="CUB" evidence="9">
    <location>
        <begin position="2992"/>
        <end position="3104"/>
    </location>
</feature>
<feature type="domain" description="CUB" evidence="9">
    <location>
        <begin position="1025"/>
        <end position="1137"/>
    </location>
</feature>
<feature type="disulfide bond" evidence="6">
    <location>
        <begin position="500"/>
        <end position="509"/>
    </location>
</feature>
<dbReference type="PANTHER" id="PTHR24251">
    <property type="entry name" value="OVOCHYMASE-RELATED"/>
    <property type="match status" value="1"/>
</dbReference>
<feature type="domain" description="CUB" evidence="9">
    <location>
        <begin position="1255"/>
        <end position="1373"/>
    </location>
</feature>
<feature type="disulfide bond" evidence="6">
    <location>
        <begin position="183"/>
        <end position="192"/>
    </location>
</feature>
<evidence type="ECO:0000259" key="9">
    <source>
        <dbReference type="PROSITE" id="PS01180"/>
    </source>
</evidence>
<dbReference type="InterPro" id="IPR000859">
    <property type="entry name" value="CUB_dom"/>
</dbReference>
<dbReference type="PROSITE" id="PS00022">
    <property type="entry name" value="EGF_1"/>
    <property type="match status" value="3"/>
</dbReference>
<dbReference type="Pfam" id="PF07645">
    <property type="entry name" value="EGF_CA"/>
    <property type="match status" value="3"/>
</dbReference>
<dbReference type="InterPro" id="IPR049883">
    <property type="entry name" value="NOTCH1_EGF-like"/>
</dbReference>
<evidence type="ECO:0000256" key="2">
    <source>
        <dbReference type="ARBA" id="ARBA00022729"/>
    </source>
</evidence>
<feature type="domain" description="CUB" evidence="9">
    <location>
        <begin position="713"/>
        <end position="825"/>
    </location>
</feature>
<feature type="domain" description="CUB" evidence="9">
    <location>
        <begin position="3111"/>
        <end position="3229"/>
    </location>
</feature>
<protein>
    <submittedName>
        <fullName evidence="12">Cubilin-like</fullName>
    </submittedName>
</protein>
<feature type="domain" description="CUB" evidence="9">
    <location>
        <begin position="2284"/>
        <end position="2397"/>
    </location>
</feature>
<dbReference type="SUPFAM" id="SSF57196">
    <property type="entry name" value="EGF/Laminin"/>
    <property type="match status" value="3"/>
</dbReference>
<comment type="caution">
    <text evidence="6">Lacks conserved residue(s) required for the propagation of feature annotation.</text>
</comment>
<dbReference type="Pfam" id="PF00431">
    <property type="entry name" value="CUB"/>
    <property type="match status" value="28"/>
</dbReference>
<keyword evidence="4 6" id="KW-1015">Disulfide bond</keyword>
<feature type="domain" description="CUB" evidence="9">
    <location>
        <begin position="3503"/>
        <end position="3616"/>
    </location>
</feature>
<sequence length="3633" mass="403272">MNSFVNLSFLCIFLFLIFGASLTDTNSADPYAIQPQIITEGGHLIFQTGTNHNITFRSLGSGRIVLNNEDLNKLVQQAKDSVNEVQELRASNLGGLRQTVEQLESRIGTLDSQLTQRVDELTNQVNQLNRRSQNNRRLGRRYRALQRKIQRLTNLLNQDECSSNPCQNGGSCFDTYNGYLCRCLPSYEGSNCEQDVNECARFIGTDLGCQNGAQCINTHGSYRCECTANWHGVHCTEEHNDCNQASNEALCGHGTCINVKRDQSGQAKYTCICNQGWTTNGHNPACVVDRDECLESHPVCSRNPPVTCINLPGTFHCGPCPSGYSGDGVTCTDINECTLNNGGCSVSPRVDCINTQGSRRCGPCPPGYVGDGVSCTFVGVCHVNNGGCHPLARCIENSAISGNYRQCLCPQGYIGNGIGLSGCVSQSGESSSPSSGSISACANNPCVHGICQAFGSSFQCTCLPGYTDPTCSSPIDNCDSNPCRNGGTCINQQSGFTCVCPSDWKGSTCEEEQESFYVLYSGKVRTVEIKMKDHILNHLILIRDGMTERDPELALYCQTETPRPLTTSGPYAWVHFHSDHSLNDQGFHITYSSVAGIPGCGGLLTSPSGSLSSPSFPESYPSNIECDWVIRVHPEERVELTFSVFDVEHHELCHWDYVEIRDGESEESPLIGRYCGTTIPPVRLSTSNKMWIRFRADVIFTGRGFRATYVTVCGGIFTSETGVIHSPNYPDPYPSRRTCNYHIIVPVNKVIHLTFHQFAVEPHSTCSFDYVEITDGRTSSETPIGRFCGSVLPVPVTSLYNELLIKFVTDGSVQNHGFWANYSTIDIGCGGILREDQGIITSPNSPSLYLGHSSCNWIIKAKEGFLISLTFMIFNLNNNLCNHQNVEVRDSNELLMGRLVNHNGCGGLLNSPSGILKYPSVYGIQYPHQRSCAWVIATEAGKVLNLTFHAFHLELSHDCSYDFLQINDGPNAGAHIIGRFCGNVPPVCGGDLETAEFGNIKSPGYPGRYPANRDCYWTVRVALVCGGNFYTESGVITSPGYPSFSRQNWDCEWVLHAANGHQIRLNVSEFELQNQSDCYYNYLEIRNGAYETSPLIGKFCGSDIPRVIVSHSNTIYLHFHSNRYTLSSKFKIFYDGATRGCGGTLTALSGSIKSPNYPRPYGHNAECHWAIQVSKGSVISLTIVRVDIEAESTCSYDYLEIFDGSSSRSQSKGRFCNNQQIPGPIISSGNVMFLKFITDSSHNRDGFHVSYQTVCNNVLRKMRGVIESPSFPNPYPHNHNCTWRVEAPLGNNISFAFSHIILENSTDCRFDYVELLEESVVLGERNTRQLVKICGTPERLPRPIVTTTNTAIVRFYSDNSLSHDGFRLEWVVRGCGGELRKDYGRITSPNYPSSYPVNTECKWYITVSPGSAIRLTINEYDLEASSRCYYDYLRIYSGLDETSPKLLDLCHKETSSQSVTSSGNHMYIHFRSDVTVSGRGFDISYRSIENGCGGSYTSSTGLILSPNYPQNYSTNSYCTWTLRAGGAHLMALSFLDFEMPLSSNCSESFVAVSYFDCNLVACGARIIADRHGEIMSPKYPHFTTSFANCNWILTTSDPGNHVTLTFTNIIALEDSNCTRVYIDVREGENTDGPPVSGSPFCGRRIPSAITSQGNSLHIFANGHALFHATYSSSTSACGGTLTAEAGDFNSPAYPLSYPFDTECVWTIVAAPGNKVDLTFRMFDLEESDYCNMDYLEVRESGRDGRYIGRYCGNQIPGNVTAANKLWVKFRSDSQGTHPGFMASYVLVHGVELEGTYGVIASPGYPRDFVFDDEFTWTVIVPRDMYVRVAFVEIDLSEGFNENCESYVQIMDGIDESVPELARVCGRSIPTPVVSHTNQILIYYKSKSYHHGKWKLTWRAVNETSYATEAPPSETGTENTCFEDLFLNSTSREVIKSPGYPSGYEANLNCTWMIRTKPHRHIKFHLLDLHLEGSMGTCSYDYLELYDTQNSISGALWNHMAQLCGRPQLNTLYDSSSNMMLLRFVTDSSVNGTGFSANIYSDCGGYFEGQSGEISSEDILSSYNYVSRNCTWILKVRPGRWIQLTFQEFNVPSDGVCSTQSIVIRNGGSNLSPFLGDGKYCGQNIPSVPDSSSNEVYIQYRKENYRERASPIFRLSFSEMSIGCGGSIYLKNNRKEAEFSSPNYPNPPPHDIECEWVIMAPGDNRIRLDFESDFHMDSNCHSDFGKEFVEVRDGGTIYSESLGKFCGNVHPSSVFTTGNVMYVRFFTASSDPKGGFKAKAVIGNCGGTLRESRGTIKSPHFPNNYENNQLCEWFITQRQTRLINLSFQNLDLPSHPNCSATDFVEIRDQSATGELLGRYCGSLTSAISLAPTTDTVYIKFKSDSSETKQGFRLVYSVRWYGRRCGGEITDGSGTISSPNFPSATPLHYYCRWNIDAPAGRRVKLEFTHFNIKRDPVTNRCIDTLRVGNFSISRSSYSTICGTTLPEPIRSSGKRLVLFFYTQGLAANEGFRAVYSSDEDAYCGGDLTLPAATLSSPEFGQVNYSNQLQCWWTLRHDINRRNSTTVIKFNVFDLQERSPLGYCVDRVFFFSGNMPVFSRRVMTPRYFLGKFCGNYTSQDLTITNPHPVTTVIFQTDSTVTSRGFNGSYYEKDCGGVVDTPTTLTSPGYPGTYPVNYDCHWIINFRQRSQVKLSFTEFQLESDCEKDYVLVRNGLHFTSPVIGKYCGSNKPLDVVSQSRYLTVLFHSDGNGGAQGFQASVEPYTTGCGGFFHNARRSFTSPNYPQAYPNNVECVWTILLGVGMRVNASFVGRFDVEMHENCNADYIQFENFLDGQWVDLGRFCGRNNTFVVSESNMVRVTFRSNENVQGDGFKIKYNSVCGGVFSEIQGTINSPGFPDGYRNFLNCVYIIKHHSNSLISLTFNSEEFQIEGSTNCRFDSLSIYEGNSTSSPLLGKFCGSEAPGPFVSQGTMMLIFETDSSLTLMGFRATYSISICGGELQEPSGSFQSPGHPVTYTANLDCIWLITVEQNRAIKLKFLYFELEGSGGCIFDYVAIYNGANTSAPLIGKFCGERLPPVIISKTNQMVVRFRTDHSVHKGGFSAAFSTTFGELQGCGGTLVGDTGLLASIDIDGDQSYEPNLDCVWHIMTDPNKVIRLTFQTFDVEESPRNMTKCSYDFLAVRDGFFTIDPVVDKYCGSSLPSPVISSTNTLLVHFHSDDRTGKAGFEASFASEDPVCGGYLPVTDETETLTSPGYPNPYPSALHCRWHFIANSSFSDRIQVNFQDFDIPCETGSLAIRDQAVGRLDREITRESSKYVIGRDYIARPNLRESISVEKSHYQVLTPSYPNVSITTLTPEPITNEMISSTTTTIKMQTQKFPVSKQADCSRVYDQNNGLIMSPQYPRVHSVESHCEILIQVPVGYTISLYFMDFFLYSSMVSNCTNSGTVLKVHDGGSNLHRVLAVLCGHSLPNPIFSTGDQLWLNFTRIGFSSSKYLISYTSTNQGPGCGGNLTNTHGVFTSPFYPQPYNQTSECRWYILIPGKHTLTLSFSNFALSSSAGCESNYVEIYEGHHETFNNDVTRFCGEDNPAPYISRNNAILVKMVTNTNNTMPGFRAFFQANIVDISGFQEVAVKIPET</sequence>
<dbReference type="Pfam" id="PF00008">
    <property type="entry name" value="EGF"/>
    <property type="match status" value="2"/>
</dbReference>
<dbReference type="CDD" id="cd00054">
    <property type="entry name" value="EGF_CA"/>
    <property type="match status" value="6"/>
</dbReference>
<dbReference type="CDD" id="cd00041">
    <property type="entry name" value="CUB"/>
    <property type="match status" value="26"/>
</dbReference>
<feature type="disulfide bond" evidence="6">
    <location>
        <begin position="441"/>
        <end position="451"/>
    </location>
</feature>
<dbReference type="CDD" id="cd22201">
    <property type="entry name" value="cubilin_NTD"/>
    <property type="match status" value="1"/>
</dbReference>
<gene>
    <name evidence="12" type="primary">LOC106465703</name>
</gene>
<dbReference type="Gene3D" id="2.60.120.290">
    <property type="entry name" value="Spermadhesin, CUB domain"/>
    <property type="match status" value="28"/>
</dbReference>
<feature type="domain" description="CUB" evidence="9">
    <location>
        <begin position="2651"/>
        <end position="2760"/>
    </location>
</feature>
<feature type="disulfide bond" evidence="6">
    <location>
        <begin position="462"/>
        <end position="471"/>
    </location>
</feature>
<keyword evidence="2 8" id="KW-0732">Signal</keyword>
<feature type="domain" description="CUB" evidence="9">
    <location>
        <begin position="829"/>
        <end position="899"/>
    </location>
</feature>
<feature type="chain" id="PRO_5045862844" evidence="8">
    <location>
        <begin position="24"/>
        <end position="3633"/>
    </location>
</feature>
<feature type="domain" description="EGF-like" evidence="10">
    <location>
        <begin position="437"/>
        <end position="472"/>
    </location>
</feature>
<evidence type="ECO:0000256" key="4">
    <source>
        <dbReference type="ARBA" id="ARBA00023157"/>
    </source>
</evidence>
<feature type="domain" description="CUB" evidence="9">
    <location>
        <begin position="3233"/>
        <end position="3295"/>
    </location>
</feature>
<dbReference type="PROSITE" id="PS01186">
    <property type="entry name" value="EGF_2"/>
    <property type="match status" value="1"/>
</dbReference>
<feature type="domain" description="CUB" evidence="9">
    <location>
        <begin position="2521"/>
        <end position="2649"/>
    </location>
</feature>
<dbReference type="InterPro" id="IPR018097">
    <property type="entry name" value="EGF_Ca-bd_CS"/>
</dbReference>
<dbReference type="PROSITE" id="PS01187">
    <property type="entry name" value="EGF_CA"/>
    <property type="match status" value="1"/>
</dbReference>
<feature type="domain" description="EGF-like" evidence="10">
    <location>
        <begin position="157"/>
        <end position="193"/>
    </location>
</feature>
<evidence type="ECO:0000256" key="1">
    <source>
        <dbReference type="ARBA" id="ARBA00022536"/>
    </source>
</evidence>
<feature type="domain" description="CUB" evidence="9">
    <location>
        <begin position="2163"/>
        <end position="2282"/>
    </location>
</feature>
<feature type="signal peptide" evidence="8">
    <location>
        <begin position="1"/>
        <end position="23"/>
    </location>
</feature>
<keyword evidence="11" id="KW-1185">Reference proteome</keyword>
<reference evidence="12" key="1">
    <citation type="submission" date="2025-08" db="UniProtKB">
        <authorList>
            <consortium name="RefSeq"/>
        </authorList>
    </citation>
    <scope>IDENTIFICATION</scope>
    <source>
        <tissue evidence="12">Muscle</tissue>
    </source>
</reference>
<feature type="domain" description="CUB" evidence="9">
    <location>
        <begin position="1677"/>
        <end position="1787"/>
    </location>
</feature>
<keyword evidence="1 6" id="KW-0245">EGF-like domain</keyword>
<feature type="domain" description="EGF-like" evidence="10">
    <location>
        <begin position="474"/>
        <end position="510"/>
    </location>
</feature>
<feature type="disulfide bond" evidence="6">
    <location>
        <begin position="226"/>
        <end position="235"/>
    </location>
</feature>
<feature type="domain" description="CUB" evidence="9">
    <location>
        <begin position="1492"/>
        <end position="1552"/>
    </location>
</feature>
<dbReference type="PROSITE" id="PS01180">
    <property type="entry name" value="CUB"/>
    <property type="match status" value="27"/>
</dbReference>
<feature type="disulfide bond" evidence="5">
    <location>
        <begin position="988"/>
        <end position="1015"/>
    </location>
</feature>
<organism evidence="11 12">
    <name type="scientific">Limulus polyphemus</name>
    <name type="common">Atlantic horseshoe crab</name>
    <dbReference type="NCBI Taxonomy" id="6850"/>
    <lineage>
        <taxon>Eukaryota</taxon>
        <taxon>Metazoa</taxon>
        <taxon>Ecdysozoa</taxon>
        <taxon>Arthropoda</taxon>
        <taxon>Chelicerata</taxon>
        <taxon>Merostomata</taxon>
        <taxon>Xiphosura</taxon>
        <taxon>Limulidae</taxon>
        <taxon>Limulus</taxon>
    </lineage>
</organism>
<dbReference type="RefSeq" id="XP_022249333.1">
    <property type="nucleotide sequence ID" value="XM_022393625.1"/>
</dbReference>
<keyword evidence="3" id="KW-0677">Repeat</keyword>
<dbReference type="SUPFAM" id="SSF57184">
    <property type="entry name" value="Growth factor receptor domain"/>
    <property type="match status" value="1"/>
</dbReference>
<dbReference type="Proteomes" id="UP000694941">
    <property type="component" value="Unplaced"/>
</dbReference>
<feature type="domain" description="EGF-like" evidence="10">
    <location>
        <begin position="195"/>
        <end position="236"/>
    </location>
</feature>
<dbReference type="SUPFAM" id="SSF49854">
    <property type="entry name" value="Spermadhesin, CUB domain"/>
    <property type="match status" value="28"/>
</dbReference>
<name>A0ABM1T0C7_LIMPO</name>
<dbReference type="SMART" id="SM00179">
    <property type="entry name" value="EGF_CA"/>
    <property type="match status" value="7"/>
</dbReference>
<feature type="domain" description="CUB" evidence="9">
    <location>
        <begin position="2042"/>
        <end position="2159"/>
    </location>
</feature>
<evidence type="ECO:0000256" key="7">
    <source>
        <dbReference type="SAM" id="Coils"/>
    </source>
</evidence>
<feature type="domain" description="CUB" evidence="9">
    <location>
        <begin position="988"/>
        <end position="1021"/>
    </location>
</feature>
<dbReference type="InterPro" id="IPR001881">
    <property type="entry name" value="EGF-like_Ca-bd_dom"/>
</dbReference>
<feature type="domain" description="CUB" evidence="9">
    <location>
        <begin position="1788"/>
        <end position="1900"/>
    </location>
</feature>